<dbReference type="RefSeq" id="WP_148457066.1">
    <property type="nucleotide sequence ID" value="NZ_VSDO01000005.1"/>
</dbReference>
<proteinExistence type="predicted"/>
<dbReference type="Pfam" id="PF04985">
    <property type="entry name" value="Phage_tube"/>
    <property type="match status" value="1"/>
</dbReference>
<dbReference type="InterPro" id="IPR006498">
    <property type="entry name" value="Tail_tube"/>
</dbReference>
<evidence type="ECO:0000313" key="2">
    <source>
        <dbReference type="Proteomes" id="UP000325218"/>
    </source>
</evidence>
<dbReference type="AlphaFoldDB" id="A0A5D0CLN9"/>
<sequence length="172" mass="18674">MAQNIPVKLVGLRSFLNDTEFATADITLPSLTQMTDTLSGAGILGELDLPSPGHYSSLELGVAWKTINTGVFSIAGAEEASMEFRGAFQEYEVNKGLVTKAIKIVIRGHSKGIDLGTLAQNAATDTSNTVEITYIKIFIEGSSVFELDKFNYIFRINGKDALYDVRKALGYN</sequence>
<comment type="caution">
    <text evidence="1">The sequence shown here is derived from an EMBL/GenBank/DDBJ whole genome shotgun (WGS) entry which is preliminary data.</text>
</comment>
<evidence type="ECO:0000313" key="1">
    <source>
        <dbReference type="EMBL" id="TYA10929.1"/>
    </source>
</evidence>
<gene>
    <name evidence="1" type="ORF">FRY98_24480</name>
</gene>
<organism evidence="1 2">
    <name type="scientific">Paenibacillus faecis</name>
    <dbReference type="NCBI Taxonomy" id="862114"/>
    <lineage>
        <taxon>Bacteria</taxon>
        <taxon>Bacillati</taxon>
        <taxon>Bacillota</taxon>
        <taxon>Bacilli</taxon>
        <taxon>Bacillales</taxon>
        <taxon>Paenibacillaceae</taxon>
        <taxon>Paenibacillus</taxon>
    </lineage>
</organism>
<dbReference type="EMBL" id="VSDO01000005">
    <property type="protein sequence ID" value="TYA10929.1"/>
    <property type="molecule type" value="Genomic_DNA"/>
</dbReference>
<dbReference type="Proteomes" id="UP000325218">
    <property type="component" value="Unassembled WGS sequence"/>
</dbReference>
<protein>
    <submittedName>
        <fullName evidence="1">Phage tail protein</fullName>
    </submittedName>
</protein>
<keyword evidence="2" id="KW-1185">Reference proteome</keyword>
<dbReference type="OrthoDB" id="9814992at2"/>
<accession>A0A5D0CLN9</accession>
<reference evidence="1 2" key="1">
    <citation type="submission" date="2019-08" db="EMBL/GenBank/DDBJ databases">
        <title>Genome sequencing of Paenibacillus faecis DSM 23593(T).</title>
        <authorList>
            <person name="Kook J.-K."/>
            <person name="Park S.-N."/>
            <person name="Lim Y.K."/>
        </authorList>
    </citation>
    <scope>NUCLEOTIDE SEQUENCE [LARGE SCALE GENOMIC DNA]</scope>
    <source>
        <strain evidence="1 2">DSM 23593</strain>
    </source>
</reference>
<name>A0A5D0CLN9_9BACL</name>